<dbReference type="RefSeq" id="WP_119865228.1">
    <property type="nucleotide sequence ID" value="NZ_CP016786.1"/>
</dbReference>
<keyword evidence="5 8" id="KW-1133">Transmembrane helix</keyword>
<dbReference type="AlphaFoldDB" id="A0A343JC32"/>
<gene>
    <name evidence="10" type="ORF">BEN51_06235</name>
</gene>
<evidence type="ECO:0000256" key="2">
    <source>
        <dbReference type="ARBA" id="ARBA00008914"/>
    </source>
</evidence>
<dbReference type="InterPro" id="IPR036737">
    <property type="entry name" value="OmpA-like_sf"/>
</dbReference>
<organism evidence="10 11">
    <name type="scientific">Clostridium isatidis</name>
    <dbReference type="NCBI Taxonomy" id="182773"/>
    <lineage>
        <taxon>Bacteria</taxon>
        <taxon>Bacillati</taxon>
        <taxon>Bacillota</taxon>
        <taxon>Clostridia</taxon>
        <taxon>Eubacteriales</taxon>
        <taxon>Clostridiaceae</taxon>
        <taxon>Clostridium</taxon>
    </lineage>
</organism>
<evidence type="ECO:0000256" key="4">
    <source>
        <dbReference type="ARBA" id="ARBA00022692"/>
    </source>
</evidence>
<evidence type="ECO:0000256" key="5">
    <source>
        <dbReference type="ARBA" id="ARBA00022989"/>
    </source>
</evidence>
<evidence type="ECO:0000256" key="8">
    <source>
        <dbReference type="SAM" id="Phobius"/>
    </source>
</evidence>
<keyword evidence="3" id="KW-1003">Cell membrane</keyword>
<evidence type="ECO:0000256" key="7">
    <source>
        <dbReference type="PROSITE-ProRule" id="PRU00473"/>
    </source>
</evidence>
<reference evidence="10 11" key="1">
    <citation type="submission" date="2016-08" db="EMBL/GenBank/DDBJ databases">
        <title>Complete Genome Sequence Of The Indigo Reducing Clostridium isatidis DSM15098.</title>
        <authorList>
            <person name="Little G.T."/>
            <person name="Minton N.P."/>
        </authorList>
    </citation>
    <scope>NUCLEOTIDE SEQUENCE [LARGE SCALE GENOMIC DNA]</scope>
    <source>
        <strain evidence="10 11">DSM 15098</strain>
    </source>
</reference>
<evidence type="ECO:0000256" key="3">
    <source>
        <dbReference type="ARBA" id="ARBA00022475"/>
    </source>
</evidence>
<feature type="transmembrane region" description="Helical" evidence="8">
    <location>
        <begin position="20"/>
        <end position="37"/>
    </location>
</feature>
<keyword evidence="4 8" id="KW-0812">Transmembrane</keyword>
<accession>A0A343JC32</accession>
<comment type="similarity">
    <text evidence="2">Belongs to the MotB family.</text>
</comment>
<dbReference type="Gene3D" id="3.30.1330.60">
    <property type="entry name" value="OmpA-like domain"/>
    <property type="match status" value="1"/>
</dbReference>
<evidence type="ECO:0000256" key="1">
    <source>
        <dbReference type="ARBA" id="ARBA00004162"/>
    </source>
</evidence>
<dbReference type="PANTHER" id="PTHR30329">
    <property type="entry name" value="STATOR ELEMENT OF FLAGELLAR MOTOR COMPLEX"/>
    <property type="match status" value="1"/>
</dbReference>
<dbReference type="CDD" id="cd07185">
    <property type="entry name" value="OmpA_C-like"/>
    <property type="match status" value="1"/>
</dbReference>
<evidence type="ECO:0000259" key="9">
    <source>
        <dbReference type="PROSITE" id="PS51123"/>
    </source>
</evidence>
<dbReference type="Proteomes" id="UP000264883">
    <property type="component" value="Chromosome"/>
</dbReference>
<keyword evidence="11" id="KW-1185">Reference proteome</keyword>
<dbReference type="Pfam" id="PF00691">
    <property type="entry name" value="OmpA"/>
    <property type="match status" value="1"/>
</dbReference>
<evidence type="ECO:0000313" key="10">
    <source>
        <dbReference type="EMBL" id="ASW43090.1"/>
    </source>
</evidence>
<dbReference type="Pfam" id="PF13677">
    <property type="entry name" value="MotB_plug"/>
    <property type="match status" value="1"/>
</dbReference>
<comment type="subcellular location">
    <subcellularLocation>
        <location evidence="1">Cell membrane</location>
        <topology evidence="1">Single-pass membrane protein</topology>
    </subcellularLocation>
</comment>
<dbReference type="KEGG" id="cia:BEN51_06235"/>
<dbReference type="OrthoDB" id="9815217at2"/>
<name>A0A343JC32_9CLOT</name>
<dbReference type="SUPFAM" id="SSF103088">
    <property type="entry name" value="OmpA-like"/>
    <property type="match status" value="1"/>
</dbReference>
<dbReference type="GO" id="GO:0005886">
    <property type="term" value="C:plasma membrane"/>
    <property type="evidence" value="ECO:0007669"/>
    <property type="project" value="UniProtKB-SubCell"/>
</dbReference>
<dbReference type="PANTHER" id="PTHR30329:SF21">
    <property type="entry name" value="LIPOPROTEIN YIAD-RELATED"/>
    <property type="match status" value="1"/>
</dbReference>
<protein>
    <submittedName>
        <fullName evidence="10">Chemotaxis protein MotB</fullName>
    </submittedName>
</protein>
<dbReference type="PROSITE" id="PS51123">
    <property type="entry name" value="OMPA_2"/>
    <property type="match status" value="1"/>
</dbReference>
<keyword evidence="6 7" id="KW-0472">Membrane</keyword>
<dbReference type="InterPro" id="IPR025713">
    <property type="entry name" value="MotB-like_N_dom"/>
</dbReference>
<sequence>MAREKKKSEGLSGNEWMSTYSDTVTLLMTFFVLLFVITSQNNESASKVVLEALNGGGSSILQFDLYDGEVPLIGGESDIEGEGVLTKKEQTYKEAKDFLSNNQELKDIVTIEDNERGVLVQLKDNILFESASSQLREDSKMILNKVSDLLSNLDNDILVEGHTDNIPINTYDFPSNWELSADRAVNVVRYFVEARGLDPTRFSASGYGEYHPVAPNDTYENMAKNRRVNILIITSQEGENNG</sequence>
<evidence type="ECO:0000256" key="6">
    <source>
        <dbReference type="ARBA" id="ARBA00023136"/>
    </source>
</evidence>
<dbReference type="InterPro" id="IPR006665">
    <property type="entry name" value="OmpA-like"/>
</dbReference>
<dbReference type="InterPro" id="IPR050330">
    <property type="entry name" value="Bact_OuterMem_StrucFunc"/>
</dbReference>
<feature type="domain" description="OmpA-like" evidence="9">
    <location>
        <begin position="115"/>
        <end position="236"/>
    </location>
</feature>
<dbReference type="EMBL" id="CP016786">
    <property type="protein sequence ID" value="ASW43090.1"/>
    <property type="molecule type" value="Genomic_DNA"/>
</dbReference>
<proteinExistence type="inferred from homology"/>
<evidence type="ECO:0000313" key="11">
    <source>
        <dbReference type="Proteomes" id="UP000264883"/>
    </source>
</evidence>